<dbReference type="GO" id="GO:0001682">
    <property type="term" value="P:tRNA 5'-leader removal"/>
    <property type="evidence" value="ECO:0007669"/>
    <property type="project" value="InterPro"/>
</dbReference>
<accession>A0A5C3MXT9</accession>
<evidence type="ECO:0000313" key="1">
    <source>
        <dbReference type="EMBL" id="TFK48568.1"/>
    </source>
</evidence>
<organism evidence="1 2">
    <name type="scientific">Heliocybe sulcata</name>
    <dbReference type="NCBI Taxonomy" id="5364"/>
    <lineage>
        <taxon>Eukaryota</taxon>
        <taxon>Fungi</taxon>
        <taxon>Dikarya</taxon>
        <taxon>Basidiomycota</taxon>
        <taxon>Agaricomycotina</taxon>
        <taxon>Agaricomycetes</taxon>
        <taxon>Gloeophyllales</taxon>
        <taxon>Gloeophyllaceae</taxon>
        <taxon>Heliocybe</taxon>
    </lineage>
</organism>
<keyword evidence="2" id="KW-1185">Reference proteome</keyword>
<dbReference type="GO" id="GO:0000447">
    <property type="term" value="P:endonucleolytic cleavage in ITS1 to separate SSU-rRNA from 5.8S rRNA and LSU-rRNA from tricistronic rRNA transcript (SSU-rRNA, 5.8S rRNA, LSU-rRNA)"/>
    <property type="evidence" value="ECO:0007669"/>
    <property type="project" value="TreeGrafter"/>
</dbReference>
<dbReference type="GO" id="GO:0000172">
    <property type="term" value="C:ribonuclease MRP complex"/>
    <property type="evidence" value="ECO:0007669"/>
    <property type="project" value="TreeGrafter"/>
</dbReference>
<name>A0A5C3MXT9_9AGAM</name>
<dbReference type="Proteomes" id="UP000305948">
    <property type="component" value="Unassembled WGS sequence"/>
</dbReference>
<dbReference type="PANTHER" id="PTHR15396:SF1">
    <property type="entry name" value="RIBONUCLEASE P PROTEIN SUBUNIT P40"/>
    <property type="match status" value="1"/>
</dbReference>
<sequence length="386" mass="42974">MDLPTASTSRTMVSTGSLPSLKITNLASSYPFTQQLDVLLAATKDLDADILVPLQNLGTSYNRSRIGLWPFVEYAMAFFDRYSHETTAQLSALPLPSSLSDDTWCIDPTGTLIIQVTKETYEVLGLVGTKLPFKFRGAPEQYVIRVPLQQKAESVTNREREKSAFQAWDQRRQQDGVGEWDVLFSCSLAEHKLGQPHAIHPVRASVNRRLEVHIPRSSIPDRPSKDKDALEDWEEEISELFEWVGLACLGSQRLDVQDRVDPYVAVYRPPTQSEVGDTVHLRWTGLLTPAFVQSVINLILERNGSLASITSHCPFNAPVAYLPTAPKTPPLRVITEDAEATWSVIFVNEDRRDASNVRGGSEAGAGVRVGKWALAETAGKWDMRWG</sequence>
<gene>
    <name evidence="1" type="ORF">OE88DRAFT_1727809</name>
</gene>
<dbReference type="GO" id="GO:0004526">
    <property type="term" value="F:ribonuclease P activity"/>
    <property type="evidence" value="ECO:0007669"/>
    <property type="project" value="TreeGrafter"/>
</dbReference>
<dbReference type="EMBL" id="ML213519">
    <property type="protein sequence ID" value="TFK48568.1"/>
    <property type="molecule type" value="Genomic_DNA"/>
</dbReference>
<dbReference type="GO" id="GO:0030681">
    <property type="term" value="C:multimeric ribonuclease P complex"/>
    <property type="evidence" value="ECO:0007669"/>
    <property type="project" value="TreeGrafter"/>
</dbReference>
<proteinExistence type="predicted"/>
<dbReference type="PANTHER" id="PTHR15396">
    <property type="entry name" value="RIBONUCLEASE P PROTEIN SUBUNIT P40"/>
    <property type="match status" value="1"/>
</dbReference>
<dbReference type="InterPro" id="IPR013893">
    <property type="entry name" value="RNase_P_Rpp40"/>
</dbReference>
<dbReference type="AlphaFoldDB" id="A0A5C3MXT9"/>
<protein>
    <submittedName>
        <fullName evidence="1">Uncharacterized protein</fullName>
    </submittedName>
</protein>
<dbReference type="STRING" id="5364.A0A5C3MXT9"/>
<dbReference type="GO" id="GO:0000171">
    <property type="term" value="F:ribonuclease MRP activity"/>
    <property type="evidence" value="ECO:0007669"/>
    <property type="project" value="TreeGrafter"/>
</dbReference>
<dbReference type="OrthoDB" id="63112at2759"/>
<reference evidence="1 2" key="1">
    <citation type="journal article" date="2019" name="Nat. Ecol. Evol.">
        <title>Megaphylogeny resolves global patterns of mushroom evolution.</title>
        <authorList>
            <person name="Varga T."/>
            <person name="Krizsan K."/>
            <person name="Foldi C."/>
            <person name="Dima B."/>
            <person name="Sanchez-Garcia M."/>
            <person name="Sanchez-Ramirez S."/>
            <person name="Szollosi G.J."/>
            <person name="Szarkandi J.G."/>
            <person name="Papp V."/>
            <person name="Albert L."/>
            <person name="Andreopoulos W."/>
            <person name="Angelini C."/>
            <person name="Antonin V."/>
            <person name="Barry K.W."/>
            <person name="Bougher N.L."/>
            <person name="Buchanan P."/>
            <person name="Buyck B."/>
            <person name="Bense V."/>
            <person name="Catcheside P."/>
            <person name="Chovatia M."/>
            <person name="Cooper J."/>
            <person name="Damon W."/>
            <person name="Desjardin D."/>
            <person name="Finy P."/>
            <person name="Geml J."/>
            <person name="Haridas S."/>
            <person name="Hughes K."/>
            <person name="Justo A."/>
            <person name="Karasinski D."/>
            <person name="Kautmanova I."/>
            <person name="Kiss B."/>
            <person name="Kocsube S."/>
            <person name="Kotiranta H."/>
            <person name="LaButti K.M."/>
            <person name="Lechner B.E."/>
            <person name="Liimatainen K."/>
            <person name="Lipzen A."/>
            <person name="Lukacs Z."/>
            <person name="Mihaltcheva S."/>
            <person name="Morgado L.N."/>
            <person name="Niskanen T."/>
            <person name="Noordeloos M.E."/>
            <person name="Ohm R.A."/>
            <person name="Ortiz-Santana B."/>
            <person name="Ovrebo C."/>
            <person name="Racz N."/>
            <person name="Riley R."/>
            <person name="Savchenko A."/>
            <person name="Shiryaev A."/>
            <person name="Soop K."/>
            <person name="Spirin V."/>
            <person name="Szebenyi C."/>
            <person name="Tomsovsky M."/>
            <person name="Tulloss R.E."/>
            <person name="Uehling J."/>
            <person name="Grigoriev I.V."/>
            <person name="Vagvolgyi C."/>
            <person name="Papp T."/>
            <person name="Martin F.M."/>
            <person name="Miettinen O."/>
            <person name="Hibbett D.S."/>
            <person name="Nagy L.G."/>
        </authorList>
    </citation>
    <scope>NUCLEOTIDE SEQUENCE [LARGE SCALE GENOMIC DNA]</scope>
    <source>
        <strain evidence="1 2">OMC1185</strain>
    </source>
</reference>
<dbReference type="Pfam" id="PF08584">
    <property type="entry name" value="Ribonuc_P_40"/>
    <property type="match status" value="1"/>
</dbReference>
<evidence type="ECO:0000313" key="2">
    <source>
        <dbReference type="Proteomes" id="UP000305948"/>
    </source>
</evidence>